<gene>
    <name evidence="4" type="ORF">B0H66DRAFT_558020</name>
</gene>
<dbReference type="Pfam" id="PF00106">
    <property type="entry name" value="adh_short"/>
    <property type="match status" value="1"/>
</dbReference>
<keyword evidence="3" id="KW-0560">Oxidoreductase</keyword>
<dbReference type="PROSITE" id="PS00061">
    <property type="entry name" value="ADH_SHORT"/>
    <property type="match status" value="1"/>
</dbReference>
<dbReference type="GO" id="GO:0005737">
    <property type="term" value="C:cytoplasm"/>
    <property type="evidence" value="ECO:0007669"/>
    <property type="project" value="TreeGrafter"/>
</dbReference>
<dbReference type="PRINTS" id="PR00081">
    <property type="entry name" value="GDHRDH"/>
</dbReference>
<sequence>MPSFLITGSSRGLGLTLVTELLKDPENKVIATARNTKAAEGLQTLAAKFPPDRLVLVDLDVSSQTSIEAAAAEVSRILPDGLDNLINNAGVNDQALVPFEQVDLEAFRKEIDFTLVGTILVLRAFLPLVRKSRTKKVLQLSSVLGSIEQAAWTPGLTPTYSVAKAALNMLIRKWGASLKSEAIITLLIHPGWIKATDIGYAIAPYMEKYVPNLKSISPEEAAAGVVQVLNDATLDVTGSFFNYDGTTIPW</sequence>
<dbReference type="InterPro" id="IPR020904">
    <property type="entry name" value="Sc_DH/Rdtase_CS"/>
</dbReference>
<comment type="similarity">
    <text evidence="1">Belongs to the short-chain dehydrogenases/reductases (SDR) family.</text>
</comment>
<keyword evidence="5" id="KW-1185">Reference proteome</keyword>
<dbReference type="Proteomes" id="UP001283341">
    <property type="component" value="Unassembled WGS sequence"/>
</dbReference>
<name>A0AAE0I574_9PEZI</name>
<dbReference type="GO" id="GO:0016491">
    <property type="term" value="F:oxidoreductase activity"/>
    <property type="evidence" value="ECO:0007669"/>
    <property type="project" value="UniProtKB-KW"/>
</dbReference>
<evidence type="ECO:0000256" key="1">
    <source>
        <dbReference type="ARBA" id="ARBA00006484"/>
    </source>
</evidence>
<dbReference type="SUPFAM" id="SSF51735">
    <property type="entry name" value="NAD(P)-binding Rossmann-fold domains"/>
    <property type="match status" value="1"/>
</dbReference>
<dbReference type="PANTHER" id="PTHR43544">
    <property type="entry name" value="SHORT-CHAIN DEHYDROGENASE/REDUCTASE"/>
    <property type="match status" value="1"/>
</dbReference>
<dbReference type="EMBL" id="JAUEDM010000004">
    <property type="protein sequence ID" value="KAK3318686.1"/>
    <property type="molecule type" value="Genomic_DNA"/>
</dbReference>
<organism evidence="4 5">
    <name type="scientific">Apodospora peruviana</name>
    <dbReference type="NCBI Taxonomy" id="516989"/>
    <lineage>
        <taxon>Eukaryota</taxon>
        <taxon>Fungi</taxon>
        <taxon>Dikarya</taxon>
        <taxon>Ascomycota</taxon>
        <taxon>Pezizomycotina</taxon>
        <taxon>Sordariomycetes</taxon>
        <taxon>Sordariomycetidae</taxon>
        <taxon>Sordariales</taxon>
        <taxon>Lasiosphaeriaceae</taxon>
        <taxon>Apodospora</taxon>
    </lineage>
</organism>
<evidence type="ECO:0000256" key="3">
    <source>
        <dbReference type="ARBA" id="ARBA00023002"/>
    </source>
</evidence>
<reference evidence="4" key="1">
    <citation type="journal article" date="2023" name="Mol. Phylogenet. Evol.">
        <title>Genome-scale phylogeny and comparative genomics of the fungal order Sordariales.</title>
        <authorList>
            <person name="Hensen N."/>
            <person name="Bonometti L."/>
            <person name="Westerberg I."/>
            <person name="Brannstrom I.O."/>
            <person name="Guillou S."/>
            <person name="Cros-Aarteil S."/>
            <person name="Calhoun S."/>
            <person name="Haridas S."/>
            <person name="Kuo A."/>
            <person name="Mondo S."/>
            <person name="Pangilinan J."/>
            <person name="Riley R."/>
            <person name="LaButti K."/>
            <person name="Andreopoulos B."/>
            <person name="Lipzen A."/>
            <person name="Chen C."/>
            <person name="Yan M."/>
            <person name="Daum C."/>
            <person name="Ng V."/>
            <person name="Clum A."/>
            <person name="Steindorff A."/>
            <person name="Ohm R.A."/>
            <person name="Martin F."/>
            <person name="Silar P."/>
            <person name="Natvig D.O."/>
            <person name="Lalanne C."/>
            <person name="Gautier V."/>
            <person name="Ament-Velasquez S.L."/>
            <person name="Kruys A."/>
            <person name="Hutchinson M.I."/>
            <person name="Powell A.J."/>
            <person name="Barry K."/>
            <person name="Miller A.N."/>
            <person name="Grigoriev I.V."/>
            <person name="Debuchy R."/>
            <person name="Gladieux P."/>
            <person name="Hiltunen Thoren M."/>
            <person name="Johannesson H."/>
        </authorList>
    </citation>
    <scope>NUCLEOTIDE SEQUENCE</scope>
    <source>
        <strain evidence="4">CBS 118394</strain>
    </source>
</reference>
<evidence type="ECO:0000256" key="2">
    <source>
        <dbReference type="ARBA" id="ARBA00022857"/>
    </source>
</evidence>
<dbReference type="InterPro" id="IPR036291">
    <property type="entry name" value="NAD(P)-bd_dom_sf"/>
</dbReference>
<dbReference type="Gene3D" id="3.40.50.720">
    <property type="entry name" value="NAD(P)-binding Rossmann-like Domain"/>
    <property type="match status" value="1"/>
</dbReference>
<reference evidence="4" key="2">
    <citation type="submission" date="2023-06" db="EMBL/GenBank/DDBJ databases">
        <authorList>
            <consortium name="Lawrence Berkeley National Laboratory"/>
            <person name="Haridas S."/>
            <person name="Hensen N."/>
            <person name="Bonometti L."/>
            <person name="Westerberg I."/>
            <person name="Brannstrom I.O."/>
            <person name="Guillou S."/>
            <person name="Cros-Aarteil S."/>
            <person name="Calhoun S."/>
            <person name="Kuo A."/>
            <person name="Mondo S."/>
            <person name="Pangilinan J."/>
            <person name="Riley R."/>
            <person name="Labutti K."/>
            <person name="Andreopoulos B."/>
            <person name="Lipzen A."/>
            <person name="Chen C."/>
            <person name="Yanf M."/>
            <person name="Daum C."/>
            <person name="Ng V."/>
            <person name="Clum A."/>
            <person name="Steindorff A."/>
            <person name="Ohm R."/>
            <person name="Martin F."/>
            <person name="Silar P."/>
            <person name="Natvig D."/>
            <person name="Lalanne C."/>
            <person name="Gautier V."/>
            <person name="Ament-Velasquez S.L."/>
            <person name="Kruys A."/>
            <person name="Hutchinson M.I."/>
            <person name="Powell A.J."/>
            <person name="Barry K."/>
            <person name="Miller A.N."/>
            <person name="Grigoriev I.V."/>
            <person name="Debuchy R."/>
            <person name="Gladieux P."/>
            <person name="Thoren M.H."/>
            <person name="Johannesson H."/>
        </authorList>
    </citation>
    <scope>NUCLEOTIDE SEQUENCE</scope>
    <source>
        <strain evidence="4">CBS 118394</strain>
    </source>
</reference>
<comment type="caution">
    <text evidence="4">The sequence shown here is derived from an EMBL/GenBank/DDBJ whole genome shotgun (WGS) entry which is preliminary data.</text>
</comment>
<dbReference type="PANTHER" id="PTHR43544:SF7">
    <property type="entry name" value="NADB-LER2"/>
    <property type="match status" value="1"/>
</dbReference>
<dbReference type="AlphaFoldDB" id="A0AAE0I574"/>
<proteinExistence type="inferred from homology"/>
<evidence type="ECO:0000313" key="5">
    <source>
        <dbReference type="Proteomes" id="UP001283341"/>
    </source>
</evidence>
<dbReference type="InterPro" id="IPR002347">
    <property type="entry name" value="SDR_fam"/>
</dbReference>
<keyword evidence="2" id="KW-0521">NADP</keyword>
<dbReference type="InterPro" id="IPR051468">
    <property type="entry name" value="Fungal_SecMetab_SDRs"/>
</dbReference>
<accession>A0AAE0I574</accession>
<protein>
    <submittedName>
        <fullName evidence="4">Short-chain dehydrogenases/reductase</fullName>
    </submittedName>
</protein>
<evidence type="ECO:0000313" key="4">
    <source>
        <dbReference type="EMBL" id="KAK3318686.1"/>
    </source>
</evidence>
<dbReference type="CDD" id="cd05325">
    <property type="entry name" value="carb_red_sniffer_like_SDR_c"/>
    <property type="match status" value="1"/>
</dbReference>